<dbReference type="InterPro" id="IPR027417">
    <property type="entry name" value="P-loop_NTPase"/>
</dbReference>
<dbReference type="GO" id="GO:0005524">
    <property type="term" value="F:ATP binding"/>
    <property type="evidence" value="ECO:0007669"/>
    <property type="project" value="UniProtKB-KW"/>
</dbReference>
<gene>
    <name evidence="6" type="ORF">AX018_100997</name>
</gene>
<dbReference type="CDD" id="cd01129">
    <property type="entry name" value="PulE-GspE-like"/>
    <property type="match status" value="1"/>
</dbReference>
<evidence type="ECO:0000256" key="2">
    <source>
        <dbReference type="ARBA" id="ARBA00022741"/>
    </source>
</evidence>
<dbReference type="PANTHER" id="PTHR30258:SF13">
    <property type="entry name" value="SECRETION PATHWAY ATPASE-RELATED"/>
    <property type="match status" value="1"/>
</dbReference>
<keyword evidence="3" id="KW-0067">ATP-binding</keyword>
<evidence type="ECO:0000256" key="1">
    <source>
        <dbReference type="ARBA" id="ARBA00006611"/>
    </source>
</evidence>
<feature type="domain" description="Bacterial type II secretion system protein E" evidence="5">
    <location>
        <begin position="424"/>
        <end position="438"/>
    </location>
</feature>
<dbReference type="Gene3D" id="3.30.300.160">
    <property type="entry name" value="Type II secretion system, protein E, N-terminal domain"/>
    <property type="match status" value="1"/>
</dbReference>
<dbReference type="PANTHER" id="PTHR30258">
    <property type="entry name" value="TYPE II SECRETION SYSTEM PROTEIN GSPE-RELATED"/>
    <property type="match status" value="1"/>
</dbReference>
<feature type="region of interest" description="Disordered" evidence="4">
    <location>
        <begin position="1"/>
        <end position="30"/>
    </location>
</feature>
<reference evidence="6 7" key="1">
    <citation type="submission" date="2018-06" db="EMBL/GenBank/DDBJ databases">
        <title>Genomic Encyclopedia of Archaeal and Bacterial Type Strains, Phase II (KMG-II): from individual species to whole genera.</title>
        <authorList>
            <person name="Goeker M."/>
        </authorList>
    </citation>
    <scope>NUCLEOTIDE SEQUENCE [LARGE SCALE GENOMIC DNA]</scope>
    <source>
        <strain evidence="6 7">CFPB 3232</strain>
    </source>
</reference>
<sequence>MSRSTPPTREGASTPPPPPAGAKPASSASGPLDWRRIVEWLKADGVISDEEATRTIGRCSQAESRQHPLVRLASVAMARAADGRPLDLESLTEYLAGRSGLAYLRIDPLKVDVGRVADTMSASYAERHKVLPVQVTPKEVVVATAEPFIDDWVAEVERQARRSVRRVVANPQDIHRYTAEFFALAKSVRAAQKAGGASAGSSFEQLVELGKSNKQLDANDQGVVKVVDWLWQYAFDQRASDIHLEPRREQGVIRFRIDGVLHPVYQMPMGVLNAMVSRVKLLGRMDVVEKRRPQDGRIKTRNPRGDEVEMRLSTLPTAFGEKMVMRIFDPDNAVKDLDALGFTPHDAQRWEKLVRRPHGIILVTGPTGSGKTTTLYSTLKRVATEEVNVSTVEDPIEMIEPSFNQTQVQPQLDFNFAEGLRALMRQDPDILMVGEIRDLETAEMAVQAALTGHLVFSTLHTNDAPSAISRLMELGVPPYLINATLLGVLAQRLVRTLCKQCRQRDEATGIESLAEVVRPWKINGGYQPYKPVGCVDCRMTGFHGRMGLYELLTVSEALKDKINQSPSIDSLRRQAVQDGMRPLRLAGALRVAEGVTTLEEVITATPPLE</sequence>
<dbReference type="GO" id="GO:0016887">
    <property type="term" value="F:ATP hydrolysis activity"/>
    <property type="evidence" value="ECO:0007669"/>
    <property type="project" value="TreeGrafter"/>
</dbReference>
<dbReference type="Proteomes" id="UP000248856">
    <property type="component" value="Unassembled WGS sequence"/>
</dbReference>
<evidence type="ECO:0000256" key="3">
    <source>
        <dbReference type="ARBA" id="ARBA00022840"/>
    </source>
</evidence>
<evidence type="ECO:0000256" key="4">
    <source>
        <dbReference type="SAM" id="MobiDB-lite"/>
    </source>
</evidence>
<comment type="similarity">
    <text evidence="1">Belongs to the GSP E family.</text>
</comment>
<dbReference type="Gene3D" id="3.30.450.90">
    <property type="match status" value="1"/>
</dbReference>
<evidence type="ECO:0000259" key="5">
    <source>
        <dbReference type="PROSITE" id="PS00662"/>
    </source>
</evidence>
<dbReference type="SUPFAM" id="SSF52540">
    <property type="entry name" value="P-loop containing nucleoside triphosphate hydrolases"/>
    <property type="match status" value="1"/>
</dbReference>
<dbReference type="GO" id="GO:0005886">
    <property type="term" value="C:plasma membrane"/>
    <property type="evidence" value="ECO:0007669"/>
    <property type="project" value="TreeGrafter"/>
</dbReference>
<dbReference type="SMART" id="SM00382">
    <property type="entry name" value="AAA"/>
    <property type="match status" value="1"/>
</dbReference>
<proteinExistence type="inferred from homology"/>
<protein>
    <submittedName>
        <fullName evidence="6">General secretion pathway protein E</fullName>
    </submittedName>
</protein>
<dbReference type="PROSITE" id="PS00662">
    <property type="entry name" value="T2SP_E"/>
    <property type="match status" value="1"/>
</dbReference>
<dbReference type="InterPro" id="IPR001482">
    <property type="entry name" value="T2SS/T4SS_dom"/>
</dbReference>
<dbReference type="InterPro" id="IPR007831">
    <property type="entry name" value="T2SS_GspE_N"/>
</dbReference>
<organism evidence="6 7">
    <name type="scientific">Paracidovorax anthurii</name>
    <dbReference type="NCBI Taxonomy" id="78229"/>
    <lineage>
        <taxon>Bacteria</taxon>
        <taxon>Pseudomonadati</taxon>
        <taxon>Pseudomonadota</taxon>
        <taxon>Betaproteobacteria</taxon>
        <taxon>Burkholderiales</taxon>
        <taxon>Comamonadaceae</taxon>
        <taxon>Paracidovorax</taxon>
    </lineage>
</organism>
<dbReference type="Gene3D" id="3.40.50.300">
    <property type="entry name" value="P-loop containing nucleotide triphosphate hydrolases"/>
    <property type="match status" value="1"/>
</dbReference>
<dbReference type="InterPro" id="IPR003593">
    <property type="entry name" value="AAA+_ATPase"/>
</dbReference>
<keyword evidence="7" id="KW-1185">Reference proteome</keyword>
<name>A0A328ZHR1_9BURK</name>
<dbReference type="RefSeq" id="WP_245951463.1">
    <property type="nucleotide sequence ID" value="NZ_CBCSGC010000059.1"/>
</dbReference>
<accession>A0A328ZHR1</accession>
<dbReference type="FunFam" id="3.40.50.300:FF:000398">
    <property type="entry name" value="Type IV pilus assembly ATPase PilB"/>
    <property type="match status" value="1"/>
</dbReference>
<dbReference type="Pfam" id="PF00437">
    <property type="entry name" value="T2SSE"/>
    <property type="match status" value="1"/>
</dbReference>
<comment type="caution">
    <text evidence="6">The sequence shown here is derived from an EMBL/GenBank/DDBJ whole genome shotgun (WGS) entry which is preliminary data.</text>
</comment>
<dbReference type="InterPro" id="IPR037257">
    <property type="entry name" value="T2SS_E_N_sf"/>
</dbReference>
<dbReference type="EMBL" id="QLTA01000009">
    <property type="protein sequence ID" value="RAR84865.1"/>
    <property type="molecule type" value="Genomic_DNA"/>
</dbReference>
<keyword evidence="2" id="KW-0547">Nucleotide-binding</keyword>
<evidence type="ECO:0000313" key="6">
    <source>
        <dbReference type="EMBL" id="RAR84865.1"/>
    </source>
</evidence>
<dbReference type="Pfam" id="PF05157">
    <property type="entry name" value="MshEN"/>
    <property type="match status" value="1"/>
</dbReference>
<evidence type="ECO:0000313" key="7">
    <source>
        <dbReference type="Proteomes" id="UP000248856"/>
    </source>
</evidence>
<dbReference type="AlphaFoldDB" id="A0A328ZHR1"/>
<dbReference type="SUPFAM" id="SSF160246">
    <property type="entry name" value="EspE N-terminal domain-like"/>
    <property type="match status" value="1"/>
</dbReference>